<sequence>MAQPKTDMGLNPNFSNGAVIHCPSGPYTELNELRDGEEEVELAEEVNEDIGITSEDKGEEETLKEQGPVEREVEGGRTDGDKREGKSVGDGREKSAAVAVEDKEKMEDADDNLSVDREGGEVSGPFPSPTSSVPDIAALGAPAADIAPTGGEEEDKWVTVCEDETKNNGENQQEPNLQGLAGEEEVRGSEDTEEQDLQTINDEVGEREEGGCEKTAEQSSQAAEDVEEEGFEANGNEGGGKQEERCEETEEQKLQTVNKEGGEEEEEVCEKIAEQSSQATEEVSIVNKQYMEAAEHQSQSVESEVGIKEGEGCEQKEVQVLQDIEDKHEKTEEGRCVQVEQQQQVAEDEDETIEEGQCLEMELQQVVEDEGEKTAEGGCVEIEQQHQFAVNEEVGGGVEIELQETQVIGDNAGAVQDVYKDTEEQPQVMGNQAGAAEVGGYAGFEEQPVTVNEDEPKAGEEGGCPAIEEQPVRDIGDKTAGIEEGAHIELNEKEKPEGVTESAPCQETQTCTDSSKGMIVESEAETDISDVGYESHEAEMENGLPQLEQREEVDEALLTGREMAEEEVLPHKQETETIRKTVRMESPVPQRVEYSPEPQEFDISLYVKVSLLL</sequence>
<gene>
    <name evidence="2" type="ORF">AAFF_G00193450</name>
</gene>
<feature type="region of interest" description="Disordered" evidence="1">
    <location>
        <begin position="452"/>
        <end position="520"/>
    </location>
</feature>
<accession>A0AAD7WUX1</accession>
<dbReference type="AlphaFoldDB" id="A0AAD7WUX1"/>
<name>A0AAD7WUX1_9TELE</name>
<feature type="compositionally biased region" description="Basic and acidic residues" evidence="1">
    <location>
        <begin position="207"/>
        <end position="216"/>
    </location>
</feature>
<feature type="compositionally biased region" description="Basic and acidic residues" evidence="1">
    <location>
        <begin position="54"/>
        <end position="106"/>
    </location>
</feature>
<evidence type="ECO:0000256" key="1">
    <source>
        <dbReference type="SAM" id="MobiDB-lite"/>
    </source>
</evidence>
<reference evidence="2" key="1">
    <citation type="journal article" date="2023" name="Science">
        <title>Genome structures resolve the early diversification of teleost fishes.</title>
        <authorList>
            <person name="Parey E."/>
            <person name="Louis A."/>
            <person name="Montfort J."/>
            <person name="Bouchez O."/>
            <person name="Roques C."/>
            <person name="Iampietro C."/>
            <person name="Lluch J."/>
            <person name="Castinel A."/>
            <person name="Donnadieu C."/>
            <person name="Desvignes T."/>
            <person name="Floi Bucao C."/>
            <person name="Jouanno E."/>
            <person name="Wen M."/>
            <person name="Mejri S."/>
            <person name="Dirks R."/>
            <person name="Jansen H."/>
            <person name="Henkel C."/>
            <person name="Chen W.J."/>
            <person name="Zahm M."/>
            <person name="Cabau C."/>
            <person name="Klopp C."/>
            <person name="Thompson A.W."/>
            <person name="Robinson-Rechavi M."/>
            <person name="Braasch I."/>
            <person name="Lecointre G."/>
            <person name="Bobe J."/>
            <person name="Postlethwait J.H."/>
            <person name="Berthelot C."/>
            <person name="Roest Crollius H."/>
            <person name="Guiguen Y."/>
        </authorList>
    </citation>
    <scope>NUCLEOTIDE SEQUENCE</scope>
    <source>
        <strain evidence="2">NC1722</strain>
    </source>
</reference>
<feature type="compositionally biased region" description="Basic and acidic residues" evidence="1">
    <location>
        <begin position="470"/>
        <end position="498"/>
    </location>
</feature>
<organism evidence="2 3">
    <name type="scientific">Aldrovandia affinis</name>
    <dbReference type="NCBI Taxonomy" id="143900"/>
    <lineage>
        <taxon>Eukaryota</taxon>
        <taxon>Metazoa</taxon>
        <taxon>Chordata</taxon>
        <taxon>Craniata</taxon>
        <taxon>Vertebrata</taxon>
        <taxon>Euteleostomi</taxon>
        <taxon>Actinopterygii</taxon>
        <taxon>Neopterygii</taxon>
        <taxon>Teleostei</taxon>
        <taxon>Notacanthiformes</taxon>
        <taxon>Halosauridae</taxon>
        <taxon>Aldrovandia</taxon>
    </lineage>
</organism>
<proteinExistence type="predicted"/>
<evidence type="ECO:0000313" key="3">
    <source>
        <dbReference type="Proteomes" id="UP001221898"/>
    </source>
</evidence>
<comment type="caution">
    <text evidence="2">The sequence shown here is derived from an EMBL/GenBank/DDBJ whole genome shotgun (WGS) entry which is preliminary data.</text>
</comment>
<evidence type="ECO:0000313" key="2">
    <source>
        <dbReference type="EMBL" id="KAJ8410441.1"/>
    </source>
</evidence>
<feature type="region of interest" description="Disordered" evidence="1">
    <location>
        <begin position="45"/>
        <end position="266"/>
    </location>
</feature>
<dbReference type="Proteomes" id="UP001221898">
    <property type="component" value="Unassembled WGS sequence"/>
</dbReference>
<dbReference type="EMBL" id="JAINUG010000026">
    <property type="protein sequence ID" value="KAJ8410441.1"/>
    <property type="molecule type" value="Genomic_DNA"/>
</dbReference>
<feature type="compositionally biased region" description="Low complexity" evidence="1">
    <location>
        <begin position="134"/>
        <end position="148"/>
    </location>
</feature>
<keyword evidence="3" id="KW-1185">Reference proteome</keyword>
<feature type="compositionally biased region" description="Polar residues" evidence="1">
    <location>
        <begin position="503"/>
        <end position="515"/>
    </location>
</feature>
<protein>
    <submittedName>
        <fullName evidence="2">Uncharacterized protein</fullName>
    </submittedName>
</protein>